<dbReference type="PROSITE" id="PS51369">
    <property type="entry name" value="TCP"/>
    <property type="match status" value="1"/>
</dbReference>
<evidence type="ECO:0000256" key="1">
    <source>
        <dbReference type="ARBA" id="ARBA00004123"/>
    </source>
</evidence>
<name>A0A834H6S8_RHOSS</name>
<dbReference type="Pfam" id="PF03634">
    <property type="entry name" value="TCP"/>
    <property type="match status" value="1"/>
</dbReference>
<feature type="region of interest" description="Disordered" evidence="6">
    <location>
        <begin position="1"/>
        <end position="65"/>
    </location>
</feature>
<evidence type="ECO:0000313" key="9">
    <source>
        <dbReference type="Proteomes" id="UP000626092"/>
    </source>
</evidence>
<dbReference type="EMBL" id="WJXA01000004">
    <property type="protein sequence ID" value="KAF7146420.1"/>
    <property type="molecule type" value="Genomic_DNA"/>
</dbReference>
<dbReference type="InterPro" id="IPR017887">
    <property type="entry name" value="TF_TCP_subgr"/>
</dbReference>
<evidence type="ECO:0000256" key="2">
    <source>
        <dbReference type="ARBA" id="ARBA00023015"/>
    </source>
</evidence>
<keyword evidence="2" id="KW-0805">Transcription regulation</keyword>
<keyword evidence="3" id="KW-0238">DNA-binding</keyword>
<dbReference type="PANTHER" id="PTHR31072">
    <property type="entry name" value="TRANSCRIPTION FACTOR TCP4-RELATED"/>
    <property type="match status" value="1"/>
</dbReference>
<comment type="caution">
    <text evidence="8">The sequence shown here is derived from an EMBL/GenBank/DDBJ whole genome shotgun (WGS) entry which is preliminary data.</text>
</comment>
<feature type="domain" description="TCP" evidence="7">
    <location>
        <begin position="55"/>
        <end position="109"/>
    </location>
</feature>
<dbReference type="Proteomes" id="UP000626092">
    <property type="component" value="Unassembled WGS sequence"/>
</dbReference>
<reference evidence="8" key="1">
    <citation type="submission" date="2019-11" db="EMBL/GenBank/DDBJ databases">
        <authorList>
            <person name="Liu Y."/>
            <person name="Hou J."/>
            <person name="Li T.-Q."/>
            <person name="Guan C.-H."/>
            <person name="Wu X."/>
            <person name="Wu H.-Z."/>
            <person name="Ling F."/>
            <person name="Zhang R."/>
            <person name="Shi X.-G."/>
            <person name="Ren J.-P."/>
            <person name="Chen E.-F."/>
            <person name="Sun J.-M."/>
        </authorList>
    </citation>
    <scope>NUCLEOTIDE SEQUENCE</scope>
    <source>
        <strain evidence="8">Adult_tree_wgs_1</strain>
        <tissue evidence="8">Leaves</tissue>
    </source>
</reference>
<dbReference type="InterPro" id="IPR005333">
    <property type="entry name" value="Transcription_factor_TCP"/>
</dbReference>
<keyword evidence="9" id="KW-1185">Reference proteome</keyword>
<comment type="subcellular location">
    <subcellularLocation>
        <location evidence="1">Nucleus</location>
    </subcellularLocation>
</comment>
<protein>
    <recommendedName>
        <fullName evidence="7">TCP domain-containing protein</fullName>
    </recommendedName>
</protein>
<evidence type="ECO:0000313" key="8">
    <source>
        <dbReference type="EMBL" id="KAF7146420.1"/>
    </source>
</evidence>
<dbReference type="OrthoDB" id="1911901at2759"/>
<evidence type="ECO:0000256" key="4">
    <source>
        <dbReference type="ARBA" id="ARBA00023163"/>
    </source>
</evidence>
<keyword evidence="5" id="KW-0539">Nucleus</keyword>
<dbReference type="AlphaFoldDB" id="A0A834H6S8"/>
<gene>
    <name evidence="8" type="ORF">RHSIM_Rhsim04G0144700</name>
</gene>
<keyword evidence="4" id="KW-0804">Transcription</keyword>
<evidence type="ECO:0000259" key="7">
    <source>
        <dbReference type="PROSITE" id="PS51369"/>
    </source>
</evidence>
<evidence type="ECO:0000256" key="6">
    <source>
        <dbReference type="SAM" id="MobiDB-lite"/>
    </source>
</evidence>
<sequence>MCSEMVHQDPHKFPSPDPPTHQQTHFSSPPFAPPPLDITTKLVPSRKIGVSSSSSKDRHTKVNGRGRRIRLPPLCAARIFQLTRELGHRSDGETIAWLLRHAEPTFTTAAAVNMPVSTTDGAAAIPAAGAFSLFSAAPVAAAAVVANTCRVQPVHLVNSNDNKGGQIASGMEAVGPPIWRLDLCQAPPHFAGSGYGRHMPFTALLMQTGGDGDAKKSSGRRCN</sequence>
<organism evidence="8 9">
    <name type="scientific">Rhododendron simsii</name>
    <name type="common">Sims's rhododendron</name>
    <dbReference type="NCBI Taxonomy" id="118357"/>
    <lineage>
        <taxon>Eukaryota</taxon>
        <taxon>Viridiplantae</taxon>
        <taxon>Streptophyta</taxon>
        <taxon>Embryophyta</taxon>
        <taxon>Tracheophyta</taxon>
        <taxon>Spermatophyta</taxon>
        <taxon>Magnoliopsida</taxon>
        <taxon>eudicotyledons</taxon>
        <taxon>Gunneridae</taxon>
        <taxon>Pentapetalae</taxon>
        <taxon>asterids</taxon>
        <taxon>Ericales</taxon>
        <taxon>Ericaceae</taxon>
        <taxon>Ericoideae</taxon>
        <taxon>Rhodoreae</taxon>
        <taxon>Rhododendron</taxon>
    </lineage>
</organism>
<proteinExistence type="predicted"/>
<feature type="compositionally biased region" description="Basic and acidic residues" evidence="6">
    <location>
        <begin position="1"/>
        <end position="14"/>
    </location>
</feature>
<accession>A0A834H6S8</accession>
<evidence type="ECO:0000256" key="3">
    <source>
        <dbReference type="ARBA" id="ARBA00023125"/>
    </source>
</evidence>
<dbReference type="GO" id="GO:0005634">
    <property type="term" value="C:nucleus"/>
    <property type="evidence" value="ECO:0007669"/>
    <property type="project" value="UniProtKB-SubCell"/>
</dbReference>
<dbReference type="PANTHER" id="PTHR31072:SF170">
    <property type="entry name" value="TRANSCRIPTION FACTOR TCP15-RELATED"/>
    <property type="match status" value="1"/>
</dbReference>
<dbReference type="GO" id="GO:0003700">
    <property type="term" value="F:DNA-binding transcription factor activity"/>
    <property type="evidence" value="ECO:0007669"/>
    <property type="project" value="InterPro"/>
</dbReference>
<dbReference type="GO" id="GO:0043565">
    <property type="term" value="F:sequence-specific DNA binding"/>
    <property type="evidence" value="ECO:0007669"/>
    <property type="project" value="TreeGrafter"/>
</dbReference>
<evidence type="ECO:0000256" key="5">
    <source>
        <dbReference type="ARBA" id="ARBA00023242"/>
    </source>
</evidence>